<reference evidence="2" key="1">
    <citation type="submission" date="2024-07" db="EMBL/GenBank/DDBJ databases">
        <title>Two chromosome-level genome assemblies of Korean endemic species Abeliophyllum distichum and Forsythia ovata (Oleaceae).</title>
        <authorList>
            <person name="Jang H."/>
        </authorList>
    </citation>
    <scope>NUCLEOTIDE SEQUENCE [LARGE SCALE GENOMIC DNA]</scope>
</reference>
<comment type="caution">
    <text evidence="1">The sequence shown here is derived from an EMBL/GenBank/DDBJ whole genome shotgun (WGS) entry which is preliminary data.</text>
</comment>
<protein>
    <submittedName>
        <fullName evidence="1">Uncharacterized protein</fullName>
    </submittedName>
</protein>
<dbReference type="Proteomes" id="UP001604277">
    <property type="component" value="Unassembled WGS sequence"/>
</dbReference>
<sequence length="146" mass="17332">MASKLPLLQPIQHQLASTTLHSLIQMYQNYFNATQFVHLSHGNRLDNVVRVSTGGRDRFDIFIFNHYISFAIVKVQLDKRIFDVFLAKHGCQWKVQEYPSNFVVLRKVEALLVMFLHHSKYFNEVYSRFLEVEDMEEEFEQSEEDD</sequence>
<evidence type="ECO:0000313" key="1">
    <source>
        <dbReference type="EMBL" id="KAL2521721.1"/>
    </source>
</evidence>
<gene>
    <name evidence="1" type="ORF">Fot_25644</name>
</gene>
<keyword evidence="2" id="KW-1185">Reference proteome</keyword>
<accession>A0ABD1U9R7</accession>
<dbReference type="AlphaFoldDB" id="A0ABD1U9R7"/>
<evidence type="ECO:0000313" key="2">
    <source>
        <dbReference type="Proteomes" id="UP001604277"/>
    </source>
</evidence>
<dbReference type="EMBL" id="JBFOLJ010000007">
    <property type="protein sequence ID" value="KAL2521721.1"/>
    <property type="molecule type" value="Genomic_DNA"/>
</dbReference>
<name>A0ABD1U9R7_9LAMI</name>
<organism evidence="1 2">
    <name type="scientific">Forsythia ovata</name>
    <dbReference type="NCBI Taxonomy" id="205694"/>
    <lineage>
        <taxon>Eukaryota</taxon>
        <taxon>Viridiplantae</taxon>
        <taxon>Streptophyta</taxon>
        <taxon>Embryophyta</taxon>
        <taxon>Tracheophyta</taxon>
        <taxon>Spermatophyta</taxon>
        <taxon>Magnoliopsida</taxon>
        <taxon>eudicotyledons</taxon>
        <taxon>Gunneridae</taxon>
        <taxon>Pentapetalae</taxon>
        <taxon>asterids</taxon>
        <taxon>lamiids</taxon>
        <taxon>Lamiales</taxon>
        <taxon>Oleaceae</taxon>
        <taxon>Forsythieae</taxon>
        <taxon>Forsythia</taxon>
    </lineage>
</organism>
<proteinExistence type="predicted"/>